<gene>
    <name evidence="2" type="ORF">FRACYDRAFT_268467</name>
</gene>
<proteinExistence type="predicted"/>
<reference evidence="2 3" key="1">
    <citation type="submission" date="2016-09" db="EMBL/GenBank/DDBJ databases">
        <title>Extensive genetic diversity and differential bi-allelic expression allows diatom success in the polar Southern Ocean.</title>
        <authorList>
            <consortium name="DOE Joint Genome Institute"/>
            <person name="Mock T."/>
            <person name="Otillar R.P."/>
            <person name="Strauss J."/>
            <person name="Dupont C."/>
            <person name="Frickenhaus S."/>
            <person name="Maumus F."/>
            <person name="Mcmullan M."/>
            <person name="Sanges R."/>
            <person name="Schmutz J."/>
            <person name="Toseland A."/>
            <person name="Valas R."/>
            <person name="Veluchamy A."/>
            <person name="Ward B.J."/>
            <person name="Allen A."/>
            <person name="Barry K."/>
            <person name="Falciatore A."/>
            <person name="Ferrante M."/>
            <person name="Fortunato A.E."/>
            <person name="Gloeckner G."/>
            <person name="Gruber A."/>
            <person name="Hipkin R."/>
            <person name="Janech M."/>
            <person name="Kroth P."/>
            <person name="Leese F."/>
            <person name="Lindquist E."/>
            <person name="Lyon B.R."/>
            <person name="Martin J."/>
            <person name="Mayer C."/>
            <person name="Parker M."/>
            <person name="Quesneville H."/>
            <person name="Raymond J."/>
            <person name="Uhlig C."/>
            <person name="Valentin K.U."/>
            <person name="Worden A.Z."/>
            <person name="Armbrust E.V."/>
            <person name="Bowler C."/>
            <person name="Green B."/>
            <person name="Moulton V."/>
            <person name="Van Oosterhout C."/>
            <person name="Grigoriev I."/>
        </authorList>
    </citation>
    <scope>NUCLEOTIDE SEQUENCE [LARGE SCALE GENOMIC DNA]</scope>
    <source>
        <strain evidence="2 3">CCMP1102</strain>
    </source>
</reference>
<protein>
    <submittedName>
        <fullName evidence="2">Uncharacterized protein</fullName>
    </submittedName>
</protein>
<keyword evidence="3" id="KW-1185">Reference proteome</keyword>
<feature type="transmembrane region" description="Helical" evidence="1">
    <location>
        <begin position="21"/>
        <end position="44"/>
    </location>
</feature>
<evidence type="ECO:0000313" key="3">
    <source>
        <dbReference type="Proteomes" id="UP000095751"/>
    </source>
</evidence>
<feature type="transmembrane region" description="Helical" evidence="1">
    <location>
        <begin position="64"/>
        <end position="84"/>
    </location>
</feature>
<organism evidence="2 3">
    <name type="scientific">Fragilariopsis cylindrus CCMP1102</name>
    <dbReference type="NCBI Taxonomy" id="635003"/>
    <lineage>
        <taxon>Eukaryota</taxon>
        <taxon>Sar</taxon>
        <taxon>Stramenopiles</taxon>
        <taxon>Ochrophyta</taxon>
        <taxon>Bacillariophyta</taxon>
        <taxon>Bacillariophyceae</taxon>
        <taxon>Bacillariophycidae</taxon>
        <taxon>Bacillariales</taxon>
        <taxon>Bacillariaceae</taxon>
        <taxon>Fragilariopsis</taxon>
    </lineage>
</organism>
<dbReference type="AlphaFoldDB" id="A0A1E7FL24"/>
<dbReference type="Proteomes" id="UP000095751">
    <property type="component" value="Unassembled WGS sequence"/>
</dbReference>
<evidence type="ECO:0000256" key="1">
    <source>
        <dbReference type="SAM" id="Phobius"/>
    </source>
</evidence>
<sequence>MEPSRFSFHLLTVGTPSGATITAGTFFCFFLPAFFLGTALVAAGCGRGGNPSSTAPKPSPKSENVALGVAFSMAFTALLASFCFRS</sequence>
<keyword evidence="1" id="KW-1133">Transmembrane helix</keyword>
<name>A0A1E7FL24_9STRA</name>
<keyword evidence="1" id="KW-0472">Membrane</keyword>
<evidence type="ECO:0000313" key="2">
    <source>
        <dbReference type="EMBL" id="OEU18846.1"/>
    </source>
</evidence>
<dbReference type="KEGG" id="fcy:FRACYDRAFT_268467"/>
<keyword evidence="1" id="KW-0812">Transmembrane</keyword>
<accession>A0A1E7FL24</accession>
<dbReference type="EMBL" id="KV784356">
    <property type="protein sequence ID" value="OEU18846.1"/>
    <property type="molecule type" value="Genomic_DNA"/>
</dbReference>
<dbReference type="InParanoid" id="A0A1E7FL24"/>